<dbReference type="Proteomes" id="UP000235145">
    <property type="component" value="Unassembled WGS sequence"/>
</dbReference>
<accession>A0A9R1VC71</accession>
<dbReference type="EMBL" id="NBSK02000005">
    <property type="protein sequence ID" value="KAJ0203641.1"/>
    <property type="molecule type" value="Genomic_DNA"/>
</dbReference>
<name>A0A9R1VC71_LACSA</name>
<protein>
    <submittedName>
        <fullName evidence="1">Uncharacterized protein</fullName>
    </submittedName>
</protein>
<evidence type="ECO:0000313" key="1">
    <source>
        <dbReference type="EMBL" id="KAJ0203641.1"/>
    </source>
</evidence>
<dbReference type="AlphaFoldDB" id="A0A9R1VC71"/>
<gene>
    <name evidence="1" type="ORF">LSAT_V11C500242360</name>
</gene>
<organism evidence="1 2">
    <name type="scientific">Lactuca sativa</name>
    <name type="common">Garden lettuce</name>
    <dbReference type="NCBI Taxonomy" id="4236"/>
    <lineage>
        <taxon>Eukaryota</taxon>
        <taxon>Viridiplantae</taxon>
        <taxon>Streptophyta</taxon>
        <taxon>Embryophyta</taxon>
        <taxon>Tracheophyta</taxon>
        <taxon>Spermatophyta</taxon>
        <taxon>Magnoliopsida</taxon>
        <taxon>eudicotyledons</taxon>
        <taxon>Gunneridae</taxon>
        <taxon>Pentapetalae</taxon>
        <taxon>asterids</taxon>
        <taxon>campanulids</taxon>
        <taxon>Asterales</taxon>
        <taxon>Asteraceae</taxon>
        <taxon>Cichorioideae</taxon>
        <taxon>Cichorieae</taxon>
        <taxon>Lactucinae</taxon>
        <taxon>Lactuca</taxon>
    </lineage>
</organism>
<evidence type="ECO:0000313" key="2">
    <source>
        <dbReference type="Proteomes" id="UP000235145"/>
    </source>
</evidence>
<sequence length="143" mass="17019">MFEKCFSYTRHQSQIEEKRRRSIPDQKPSSSPSNIRCVTKLFFFHAYNVQHRFYNLILNREFWSSLFRHTHNGWLDEAINGNDWRAFMYGITTYPDIMVPFMGCGYVGVRLKILSQMELLANLRHEWQKLYTKVITGRGGTSQ</sequence>
<comment type="caution">
    <text evidence="1">The sequence shown here is derived from an EMBL/GenBank/DDBJ whole genome shotgun (WGS) entry which is preliminary data.</text>
</comment>
<keyword evidence="2" id="KW-1185">Reference proteome</keyword>
<proteinExistence type="predicted"/>
<reference evidence="1 2" key="1">
    <citation type="journal article" date="2017" name="Nat. Commun.">
        <title>Genome assembly with in vitro proximity ligation data and whole-genome triplication in lettuce.</title>
        <authorList>
            <person name="Reyes-Chin-Wo S."/>
            <person name="Wang Z."/>
            <person name="Yang X."/>
            <person name="Kozik A."/>
            <person name="Arikit S."/>
            <person name="Song C."/>
            <person name="Xia L."/>
            <person name="Froenicke L."/>
            <person name="Lavelle D.O."/>
            <person name="Truco M.J."/>
            <person name="Xia R."/>
            <person name="Zhu S."/>
            <person name="Xu C."/>
            <person name="Xu H."/>
            <person name="Xu X."/>
            <person name="Cox K."/>
            <person name="Korf I."/>
            <person name="Meyers B.C."/>
            <person name="Michelmore R.W."/>
        </authorList>
    </citation>
    <scope>NUCLEOTIDE SEQUENCE [LARGE SCALE GENOMIC DNA]</scope>
    <source>
        <strain evidence="2">cv. Salinas</strain>
        <tissue evidence="1">Seedlings</tissue>
    </source>
</reference>